<keyword evidence="3" id="KW-1185">Reference proteome</keyword>
<dbReference type="Gene3D" id="3.30.70.100">
    <property type="match status" value="1"/>
</dbReference>
<dbReference type="InterPro" id="IPR006121">
    <property type="entry name" value="HMA_dom"/>
</dbReference>
<dbReference type="CDD" id="cd00371">
    <property type="entry name" value="HMA"/>
    <property type="match status" value="1"/>
</dbReference>
<comment type="caution">
    <text evidence="2">The sequence shown here is derived from an EMBL/GenBank/DDBJ whole genome shotgun (WGS) entry which is preliminary data.</text>
</comment>
<evidence type="ECO:0000259" key="1">
    <source>
        <dbReference type="PROSITE" id="PS50846"/>
    </source>
</evidence>
<dbReference type="InterPro" id="IPR036163">
    <property type="entry name" value="HMA_dom_sf"/>
</dbReference>
<dbReference type="EMBL" id="JAEHFX010000006">
    <property type="protein sequence ID" value="MBK0403873.1"/>
    <property type="molecule type" value="Genomic_DNA"/>
</dbReference>
<proteinExistence type="predicted"/>
<evidence type="ECO:0000313" key="2">
    <source>
        <dbReference type="EMBL" id="MBK0403873.1"/>
    </source>
</evidence>
<name>A0ABS1C398_9BACT</name>
<sequence>MKDLKFKTNINCGGCVASITPFLNKAEGITEWNVDTTNAQKVLTVSTEKLNEAEVIKLVQEAGYKAEKL</sequence>
<dbReference type="Proteomes" id="UP000644147">
    <property type="component" value="Unassembled WGS sequence"/>
</dbReference>
<dbReference type="Pfam" id="PF00403">
    <property type="entry name" value="HMA"/>
    <property type="match status" value="1"/>
</dbReference>
<gene>
    <name evidence="2" type="ORF">I5M27_12820</name>
</gene>
<reference evidence="2 3" key="1">
    <citation type="submission" date="2020-12" db="EMBL/GenBank/DDBJ databases">
        <title>Bacterial novel species Adhaeribacter sp. BT258 isolated from soil.</title>
        <authorList>
            <person name="Jung H.-Y."/>
        </authorList>
    </citation>
    <scope>NUCLEOTIDE SEQUENCE [LARGE SCALE GENOMIC DNA]</scope>
    <source>
        <strain evidence="2 3">BT258</strain>
    </source>
</reference>
<evidence type="ECO:0000313" key="3">
    <source>
        <dbReference type="Proteomes" id="UP000644147"/>
    </source>
</evidence>
<accession>A0ABS1C398</accession>
<protein>
    <submittedName>
        <fullName evidence="2">Heavy-metal-associated domain-containing protein</fullName>
    </submittedName>
</protein>
<dbReference type="PROSITE" id="PS50846">
    <property type="entry name" value="HMA_2"/>
    <property type="match status" value="1"/>
</dbReference>
<organism evidence="2 3">
    <name type="scientific">Adhaeribacter terrigena</name>
    <dbReference type="NCBI Taxonomy" id="2793070"/>
    <lineage>
        <taxon>Bacteria</taxon>
        <taxon>Pseudomonadati</taxon>
        <taxon>Bacteroidota</taxon>
        <taxon>Cytophagia</taxon>
        <taxon>Cytophagales</taxon>
        <taxon>Hymenobacteraceae</taxon>
        <taxon>Adhaeribacter</taxon>
    </lineage>
</organism>
<feature type="domain" description="HMA" evidence="1">
    <location>
        <begin position="1"/>
        <end position="67"/>
    </location>
</feature>
<dbReference type="RefSeq" id="WP_200506641.1">
    <property type="nucleotide sequence ID" value="NZ_JAEHFX010000006.1"/>
</dbReference>
<dbReference type="SUPFAM" id="SSF55008">
    <property type="entry name" value="HMA, heavy metal-associated domain"/>
    <property type="match status" value="1"/>
</dbReference>